<evidence type="ECO:0000256" key="1">
    <source>
        <dbReference type="SAM" id="Coils"/>
    </source>
</evidence>
<evidence type="ECO:0000313" key="3">
    <source>
        <dbReference type="EMBL" id="KAE9393542.1"/>
    </source>
</evidence>
<evidence type="ECO:0000256" key="2">
    <source>
        <dbReference type="SAM" id="MobiDB-lite"/>
    </source>
</evidence>
<keyword evidence="1" id="KW-0175">Coiled coil</keyword>
<dbReference type="EMBL" id="ML769569">
    <property type="protein sequence ID" value="KAE9393542.1"/>
    <property type="molecule type" value="Genomic_DNA"/>
</dbReference>
<feature type="compositionally biased region" description="Acidic residues" evidence="2">
    <location>
        <begin position="534"/>
        <end position="544"/>
    </location>
</feature>
<feature type="compositionally biased region" description="Gly residues" evidence="2">
    <location>
        <begin position="576"/>
        <end position="586"/>
    </location>
</feature>
<feature type="region of interest" description="Disordered" evidence="2">
    <location>
        <begin position="491"/>
        <end position="617"/>
    </location>
</feature>
<gene>
    <name evidence="3" type="ORF">BT96DRAFT_943804</name>
</gene>
<organism evidence="3 4">
    <name type="scientific">Gymnopus androsaceus JB14</name>
    <dbReference type="NCBI Taxonomy" id="1447944"/>
    <lineage>
        <taxon>Eukaryota</taxon>
        <taxon>Fungi</taxon>
        <taxon>Dikarya</taxon>
        <taxon>Basidiomycota</taxon>
        <taxon>Agaricomycotina</taxon>
        <taxon>Agaricomycetes</taxon>
        <taxon>Agaricomycetidae</taxon>
        <taxon>Agaricales</taxon>
        <taxon>Marasmiineae</taxon>
        <taxon>Omphalotaceae</taxon>
        <taxon>Gymnopus</taxon>
    </lineage>
</organism>
<feature type="compositionally biased region" description="Basic and acidic residues" evidence="2">
    <location>
        <begin position="491"/>
        <end position="506"/>
    </location>
</feature>
<feature type="compositionally biased region" description="Basic residues" evidence="2">
    <location>
        <begin position="550"/>
        <end position="559"/>
    </location>
</feature>
<feature type="compositionally biased region" description="Polar residues" evidence="2">
    <location>
        <begin position="172"/>
        <end position="182"/>
    </location>
</feature>
<feature type="compositionally biased region" description="Acidic residues" evidence="2">
    <location>
        <begin position="507"/>
        <end position="519"/>
    </location>
</feature>
<dbReference type="AlphaFoldDB" id="A0A6A4H5R7"/>
<protein>
    <submittedName>
        <fullName evidence="3">Uncharacterized protein</fullName>
    </submittedName>
</protein>
<proteinExistence type="predicted"/>
<reference evidence="3" key="1">
    <citation type="journal article" date="2019" name="Environ. Microbiol.">
        <title>Fungal ecological strategies reflected in gene transcription - a case study of two litter decomposers.</title>
        <authorList>
            <person name="Barbi F."/>
            <person name="Kohler A."/>
            <person name="Barry K."/>
            <person name="Baskaran P."/>
            <person name="Daum C."/>
            <person name="Fauchery L."/>
            <person name="Ihrmark K."/>
            <person name="Kuo A."/>
            <person name="LaButti K."/>
            <person name="Lipzen A."/>
            <person name="Morin E."/>
            <person name="Grigoriev I.V."/>
            <person name="Henrissat B."/>
            <person name="Lindahl B."/>
            <person name="Martin F."/>
        </authorList>
    </citation>
    <scope>NUCLEOTIDE SEQUENCE</scope>
    <source>
        <strain evidence="3">JB14</strain>
    </source>
</reference>
<dbReference type="Proteomes" id="UP000799118">
    <property type="component" value="Unassembled WGS sequence"/>
</dbReference>
<name>A0A6A4H5R7_9AGAR</name>
<evidence type="ECO:0000313" key="4">
    <source>
        <dbReference type="Proteomes" id="UP000799118"/>
    </source>
</evidence>
<dbReference type="OrthoDB" id="3223825at2759"/>
<feature type="compositionally biased region" description="Polar residues" evidence="2">
    <location>
        <begin position="127"/>
        <end position="136"/>
    </location>
</feature>
<keyword evidence="4" id="KW-1185">Reference proteome</keyword>
<feature type="region of interest" description="Disordered" evidence="2">
    <location>
        <begin position="127"/>
        <end position="236"/>
    </location>
</feature>
<feature type="compositionally biased region" description="Low complexity" evidence="2">
    <location>
        <begin position="560"/>
        <end position="575"/>
    </location>
</feature>
<feature type="coiled-coil region" evidence="1">
    <location>
        <begin position="240"/>
        <end position="267"/>
    </location>
</feature>
<feature type="compositionally biased region" description="Low complexity" evidence="2">
    <location>
        <begin position="137"/>
        <end position="167"/>
    </location>
</feature>
<sequence>MKKISWLTGSVFPDVFKALDTLNMVLLGDLSELPFFFVKSLLDQGFPTGPIFRSNFLAGTSGSRRVESTGLSEEQRRWWFKYNQGCSNENNASIPSSQVHAGVLSMGSTLSAAAHFVAAALTDISNGSTPSDNSLRASSGTQNSATAATTADAAATPTNSPSPSAGACAPKNASTTSSATRDTLTEPADTSPGPHVNDASAGDPADTPADGSAGASADVPLPPKKKKRLEMGPGEQKLMRQAAAERVEQLSANINKLLEEQEELFVKYAKLNNIKVERLKKLAYQLPSMKHQKKASNYNVLLYFKGKELNDGQPKGLRKPIKDLHQEVKDNKDLQDILQDPEAMQDLRQKYKKAKAEEKVAAIRWRRSTSFSMNLTLYESSDANSFGMIVRGSYKSTVVSGYYGLGLRKLYHSKMTEEVTGVANLKMSYASFSKKIVVPFKVNIMGWPDNVPRQEALQCLEDWGAHWFCMTSAEAKSYEANAWKNGELEPMVRKKRSDAGLARKRDDDDDDDNSNNDEDPPSRKWSKRKRTAVVDDDDDDEEDVQGNGRLQKKLKKTLGGRKLSGATKKSSTGGKKSSGGGGGQKSGKGATVGKKLSGDSGGKKSGDGAGGGKKLVAQGSKKSAVNVCLEAELLCVHLPIAT</sequence>
<accession>A0A6A4H5R7</accession>